<evidence type="ECO:0000313" key="3">
    <source>
        <dbReference type="Proteomes" id="UP000285625"/>
    </source>
</evidence>
<organism evidence="2 3">
    <name type="scientific">Staphylococcus hyicus</name>
    <dbReference type="NCBI Taxonomy" id="1284"/>
    <lineage>
        <taxon>Bacteria</taxon>
        <taxon>Bacillati</taxon>
        <taxon>Bacillota</taxon>
        <taxon>Bacilli</taxon>
        <taxon>Bacillales</taxon>
        <taxon>Staphylococcaceae</taxon>
        <taxon>Staphylococcus</taxon>
    </lineage>
</organism>
<gene>
    <name evidence="2" type="ORF">BUZ57_11890</name>
</gene>
<comment type="caution">
    <text evidence="2">The sequence shown here is derived from an EMBL/GenBank/DDBJ whole genome shotgun (WGS) entry which is preliminary data.</text>
</comment>
<dbReference type="EMBL" id="QXVO01000066">
    <property type="protein sequence ID" value="RIO42558.1"/>
    <property type="molecule type" value="Genomic_DNA"/>
</dbReference>
<keyword evidence="1" id="KW-1133">Transmembrane helix</keyword>
<feature type="transmembrane region" description="Helical" evidence="1">
    <location>
        <begin position="16"/>
        <end position="37"/>
    </location>
</feature>
<dbReference type="HOGENOM" id="CLU_2572170_0_0_9"/>
<dbReference type="Proteomes" id="UP000285625">
    <property type="component" value="Unassembled WGS sequence"/>
</dbReference>
<sequence>MIWNPFYILNYEGADIVIATHALSFSFLIISTMLCIFDKMRRDTWVLSIILALVMMFIATPILLFLYFFGIPFILEACLSL</sequence>
<evidence type="ECO:0000256" key="1">
    <source>
        <dbReference type="SAM" id="Phobius"/>
    </source>
</evidence>
<name>A0A0A8HQ77_STAHY</name>
<keyword evidence="1" id="KW-0472">Membrane</keyword>
<dbReference type="KEGG" id="shu:SHYC_05475"/>
<evidence type="ECO:0000313" key="2">
    <source>
        <dbReference type="EMBL" id="RIO42558.1"/>
    </source>
</evidence>
<proteinExistence type="predicted"/>
<protein>
    <submittedName>
        <fullName evidence="2">Uncharacterized protein</fullName>
    </submittedName>
</protein>
<reference evidence="2 3" key="1">
    <citation type="journal article" date="2016" name="Front. Microbiol.">
        <title>Comprehensive Phylogenetic Analysis of Bovine Non-aureus Staphylococci Species Based on Whole-Genome Sequencing.</title>
        <authorList>
            <person name="Naushad S."/>
            <person name="Barkema H.W."/>
            <person name="Luby C."/>
            <person name="Condas L.A."/>
            <person name="Nobrega D.B."/>
            <person name="Carson D.A."/>
            <person name="De Buck J."/>
        </authorList>
    </citation>
    <scope>NUCLEOTIDE SEQUENCE [LARGE SCALE GENOMIC DNA]</scope>
    <source>
        <strain evidence="2 3">SNUC 5959</strain>
    </source>
</reference>
<accession>A0A0A8HQ77</accession>
<feature type="transmembrane region" description="Helical" evidence="1">
    <location>
        <begin position="49"/>
        <end position="75"/>
    </location>
</feature>
<dbReference type="AlphaFoldDB" id="A0A0A8HQ77"/>
<keyword evidence="1" id="KW-0812">Transmembrane</keyword>